<sequence>MSKNPLTMIMDNNKFNSANYEDLLRNLRIVLNFENQCYVLDKPLPTVLPKGSSPEEYVTFKKLREDNRKIRSIILSSITNDIQKQYDRLDDVPSIMFRMKEVYIVPDRYIRYGSTKVFFRTKMAEGSSIQSHGTKMLSVVEKLDHLEAGLDNDT</sequence>
<reference evidence="1" key="1">
    <citation type="submission" date="2020-06" db="EMBL/GenBank/DDBJ databases">
        <authorList>
            <person name="Li T."/>
            <person name="Hu X."/>
            <person name="Zhang T."/>
            <person name="Song X."/>
            <person name="Zhang H."/>
            <person name="Dai N."/>
            <person name="Sheng W."/>
            <person name="Hou X."/>
            <person name="Wei L."/>
        </authorList>
    </citation>
    <scope>NUCLEOTIDE SEQUENCE</scope>
    <source>
        <strain evidence="1">KEN8</strain>
        <tissue evidence="1">Leaf</tissue>
    </source>
</reference>
<dbReference type="EMBL" id="JACGWM010001595">
    <property type="protein sequence ID" value="KAL0291146.1"/>
    <property type="molecule type" value="Genomic_DNA"/>
</dbReference>
<accession>A0AAW2JB30</accession>
<name>A0AAW2JB30_9LAMI</name>
<dbReference type="AlphaFoldDB" id="A0AAW2JB30"/>
<organism evidence="1">
    <name type="scientific">Sesamum calycinum</name>
    <dbReference type="NCBI Taxonomy" id="2727403"/>
    <lineage>
        <taxon>Eukaryota</taxon>
        <taxon>Viridiplantae</taxon>
        <taxon>Streptophyta</taxon>
        <taxon>Embryophyta</taxon>
        <taxon>Tracheophyta</taxon>
        <taxon>Spermatophyta</taxon>
        <taxon>Magnoliopsida</taxon>
        <taxon>eudicotyledons</taxon>
        <taxon>Gunneridae</taxon>
        <taxon>Pentapetalae</taxon>
        <taxon>asterids</taxon>
        <taxon>lamiids</taxon>
        <taxon>Lamiales</taxon>
        <taxon>Pedaliaceae</taxon>
        <taxon>Sesamum</taxon>
    </lineage>
</organism>
<proteinExistence type="predicted"/>
<reference evidence="1" key="2">
    <citation type="journal article" date="2024" name="Plant">
        <title>Genomic evolution and insights into agronomic trait innovations of Sesamum species.</title>
        <authorList>
            <person name="Miao H."/>
            <person name="Wang L."/>
            <person name="Qu L."/>
            <person name="Liu H."/>
            <person name="Sun Y."/>
            <person name="Le M."/>
            <person name="Wang Q."/>
            <person name="Wei S."/>
            <person name="Zheng Y."/>
            <person name="Lin W."/>
            <person name="Duan Y."/>
            <person name="Cao H."/>
            <person name="Xiong S."/>
            <person name="Wang X."/>
            <person name="Wei L."/>
            <person name="Li C."/>
            <person name="Ma Q."/>
            <person name="Ju M."/>
            <person name="Zhao R."/>
            <person name="Li G."/>
            <person name="Mu C."/>
            <person name="Tian Q."/>
            <person name="Mei H."/>
            <person name="Zhang T."/>
            <person name="Gao T."/>
            <person name="Zhang H."/>
        </authorList>
    </citation>
    <scope>NUCLEOTIDE SEQUENCE</scope>
    <source>
        <strain evidence="1">KEN8</strain>
    </source>
</reference>
<evidence type="ECO:0000313" key="1">
    <source>
        <dbReference type="EMBL" id="KAL0291146.1"/>
    </source>
</evidence>
<gene>
    <name evidence="1" type="ORF">Scaly_2648700</name>
</gene>
<comment type="caution">
    <text evidence="1">The sequence shown here is derived from an EMBL/GenBank/DDBJ whole genome shotgun (WGS) entry which is preliminary data.</text>
</comment>
<dbReference type="Pfam" id="PF14223">
    <property type="entry name" value="Retrotran_gag_2"/>
    <property type="match status" value="1"/>
</dbReference>
<protein>
    <submittedName>
        <fullName evidence="1">Uncharacterized protein</fullName>
    </submittedName>
</protein>